<reference evidence="9 10" key="1">
    <citation type="journal article" date="2014" name="BMC Genomics">
        <title>Genome sequencing of four Aureobasidium pullulans varieties: biotechnological potential, stress tolerance, and description of new species.</title>
        <authorList>
            <person name="Gostin Ar C."/>
            <person name="Ohm R.A."/>
            <person name="Kogej T."/>
            <person name="Sonjak S."/>
            <person name="Turk M."/>
            <person name="Zajc J."/>
            <person name="Zalar P."/>
            <person name="Grube M."/>
            <person name="Sun H."/>
            <person name="Han J."/>
            <person name="Sharma A."/>
            <person name="Chiniquy J."/>
            <person name="Ngan C.Y."/>
            <person name="Lipzen A."/>
            <person name="Barry K."/>
            <person name="Grigoriev I.V."/>
            <person name="Gunde-Cimerman N."/>
        </authorList>
    </citation>
    <scope>NUCLEOTIDE SEQUENCE [LARGE SCALE GENOMIC DNA]</scope>
    <source>
        <strain evidence="9 10">CBS 147.97</strain>
    </source>
</reference>
<protein>
    <submittedName>
        <fullName evidence="9">Cloroperoxidase</fullName>
    </submittedName>
</protein>
<dbReference type="InterPro" id="IPR036851">
    <property type="entry name" value="Chloroperoxidase-like_sf"/>
</dbReference>
<evidence type="ECO:0000256" key="6">
    <source>
        <dbReference type="ARBA" id="ARBA00023004"/>
    </source>
</evidence>
<dbReference type="PANTHER" id="PTHR33577">
    <property type="entry name" value="STERIGMATOCYSTIN BIOSYNTHESIS PEROXIDASE STCC-RELATED"/>
    <property type="match status" value="1"/>
</dbReference>
<sequence>MIVRGPCPMMNTLANHNYIPRNGGNITKDNAIRGLGEALNFDEALASLMWEQAIIANPAPNATFFTLDHLNRHNILEHDASLSRADAYFSNASTFSASIFSQTTKFWNKDTLTAEMLANSKLARMIESRAFNPDYAFTSGNEEFALGEVAAPIIVFGDTEAKTVERELVVEFFENERLPWELGWMKRKEKVGLRDVLDVVEAVRDATSLLTGRRD</sequence>
<keyword evidence="5" id="KW-0560">Oxidoreductase</keyword>
<comment type="similarity">
    <text evidence="7">Belongs to the chloroperoxidase family.</text>
</comment>
<feature type="domain" description="Heme haloperoxidase family profile" evidence="8">
    <location>
        <begin position="1"/>
        <end position="198"/>
    </location>
</feature>
<dbReference type="PANTHER" id="PTHR33577:SF7">
    <property type="entry name" value="HEME HALOPEROXIDASE FAMILY PROFILE DOMAIN-CONTAINING PROTEIN"/>
    <property type="match status" value="1"/>
</dbReference>
<accession>A0A074WRL1</accession>
<organism evidence="9 10">
    <name type="scientific">Aureobasidium namibiae CBS 147.97</name>
    <dbReference type="NCBI Taxonomy" id="1043004"/>
    <lineage>
        <taxon>Eukaryota</taxon>
        <taxon>Fungi</taxon>
        <taxon>Dikarya</taxon>
        <taxon>Ascomycota</taxon>
        <taxon>Pezizomycotina</taxon>
        <taxon>Dothideomycetes</taxon>
        <taxon>Dothideomycetidae</taxon>
        <taxon>Dothideales</taxon>
        <taxon>Saccotheciaceae</taxon>
        <taxon>Aureobasidium</taxon>
    </lineage>
</organism>
<dbReference type="SUPFAM" id="SSF47571">
    <property type="entry name" value="Cloroperoxidase"/>
    <property type="match status" value="1"/>
</dbReference>
<evidence type="ECO:0000256" key="2">
    <source>
        <dbReference type="ARBA" id="ARBA00022559"/>
    </source>
</evidence>
<dbReference type="RefSeq" id="XP_013428404.1">
    <property type="nucleotide sequence ID" value="XM_013572950.1"/>
</dbReference>
<keyword evidence="3" id="KW-0349">Heme</keyword>
<dbReference type="HOGENOM" id="CLU_050230_0_2_1"/>
<dbReference type="GO" id="GO:0046872">
    <property type="term" value="F:metal ion binding"/>
    <property type="evidence" value="ECO:0007669"/>
    <property type="project" value="UniProtKB-KW"/>
</dbReference>
<keyword evidence="2 9" id="KW-0575">Peroxidase</keyword>
<dbReference type="STRING" id="1043004.A0A074WRL1"/>
<comment type="cofactor">
    <cofactor evidence="1">
        <name>heme b</name>
        <dbReference type="ChEBI" id="CHEBI:60344"/>
    </cofactor>
</comment>
<dbReference type="PROSITE" id="PS51405">
    <property type="entry name" value="HEME_HALOPEROXIDASE"/>
    <property type="match status" value="1"/>
</dbReference>
<dbReference type="GeneID" id="25409954"/>
<evidence type="ECO:0000256" key="5">
    <source>
        <dbReference type="ARBA" id="ARBA00023002"/>
    </source>
</evidence>
<keyword evidence="6" id="KW-0408">Iron</keyword>
<evidence type="ECO:0000259" key="8">
    <source>
        <dbReference type="PROSITE" id="PS51405"/>
    </source>
</evidence>
<gene>
    <name evidence="9" type="ORF">M436DRAFT_43490</name>
</gene>
<dbReference type="OrthoDB" id="407298at2759"/>
<dbReference type="AlphaFoldDB" id="A0A074WRL1"/>
<proteinExistence type="inferred from homology"/>
<dbReference type="Gene3D" id="1.10.489.10">
    <property type="entry name" value="Chloroperoxidase-like"/>
    <property type="match status" value="1"/>
</dbReference>
<dbReference type="EMBL" id="KL584707">
    <property type="protein sequence ID" value="KEQ74214.1"/>
    <property type="molecule type" value="Genomic_DNA"/>
</dbReference>
<dbReference type="GO" id="GO:0004601">
    <property type="term" value="F:peroxidase activity"/>
    <property type="evidence" value="ECO:0007669"/>
    <property type="project" value="UniProtKB-KW"/>
</dbReference>
<evidence type="ECO:0000313" key="9">
    <source>
        <dbReference type="EMBL" id="KEQ74214.1"/>
    </source>
</evidence>
<evidence type="ECO:0000313" key="10">
    <source>
        <dbReference type="Proteomes" id="UP000027730"/>
    </source>
</evidence>
<keyword evidence="10" id="KW-1185">Reference proteome</keyword>
<dbReference type="Proteomes" id="UP000027730">
    <property type="component" value="Unassembled WGS sequence"/>
</dbReference>
<evidence type="ECO:0000256" key="7">
    <source>
        <dbReference type="ARBA" id="ARBA00025795"/>
    </source>
</evidence>
<evidence type="ECO:0000256" key="3">
    <source>
        <dbReference type="ARBA" id="ARBA00022617"/>
    </source>
</evidence>
<dbReference type="InterPro" id="IPR000028">
    <property type="entry name" value="Chloroperoxidase"/>
</dbReference>
<evidence type="ECO:0000256" key="1">
    <source>
        <dbReference type="ARBA" id="ARBA00001970"/>
    </source>
</evidence>
<evidence type="ECO:0000256" key="4">
    <source>
        <dbReference type="ARBA" id="ARBA00022723"/>
    </source>
</evidence>
<name>A0A074WRL1_9PEZI</name>
<dbReference type="Pfam" id="PF01328">
    <property type="entry name" value="Peroxidase_2"/>
    <property type="match status" value="1"/>
</dbReference>
<keyword evidence="4" id="KW-0479">Metal-binding</keyword>